<dbReference type="KEGG" id="scy:SCATT_00140"/>
<evidence type="ECO:0000313" key="1">
    <source>
        <dbReference type="EMBL" id="AEW92385.1"/>
    </source>
</evidence>
<dbReference type="Proteomes" id="UP000007842">
    <property type="component" value="Chromosome"/>
</dbReference>
<proteinExistence type="predicted"/>
<dbReference type="RefSeq" id="WP_014627194.1">
    <property type="nucleotide sequence ID" value="NC_016111.1"/>
</dbReference>
<organism evidence="1 2">
    <name type="scientific">Streptantibioticus cattleyicolor (strain ATCC 35852 / DSM 46488 / JCM 4925 / NBRC 14057 / NRRL 8057)</name>
    <name type="common">Streptomyces cattleya</name>
    <dbReference type="NCBI Taxonomy" id="1003195"/>
    <lineage>
        <taxon>Bacteria</taxon>
        <taxon>Bacillati</taxon>
        <taxon>Actinomycetota</taxon>
        <taxon>Actinomycetes</taxon>
        <taxon>Kitasatosporales</taxon>
        <taxon>Streptomycetaceae</taxon>
        <taxon>Streptantibioticus</taxon>
    </lineage>
</organism>
<dbReference type="EMBL" id="CP003219">
    <property type="protein sequence ID" value="AEW92385.1"/>
    <property type="molecule type" value="Genomic_DNA"/>
</dbReference>
<reference evidence="2" key="1">
    <citation type="submission" date="2011-12" db="EMBL/GenBank/DDBJ databases">
        <title>Complete genome sequence of Streptomyces cattleya strain DSM 46488.</title>
        <authorList>
            <person name="Ou H.-Y."/>
            <person name="Li P."/>
            <person name="Zhao C."/>
            <person name="O'Hagan D."/>
            <person name="Deng Z."/>
        </authorList>
    </citation>
    <scope>NUCLEOTIDE SEQUENCE [LARGE SCALE GENOMIC DNA]</scope>
    <source>
        <strain evidence="2">ATCC 35852 / DSM 46488 / JCM 4925 / NBRC 14057 / NRRL 8057</strain>
    </source>
</reference>
<keyword evidence="2" id="KW-1185">Reference proteome</keyword>
<dbReference type="HOGENOM" id="CLU_3066562_0_0_11"/>
<protein>
    <submittedName>
        <fullName evidence="1">Uncharacterized protein</fullName>
    </submittedName>
</protein>
<gene>
    <name evidence="1" type="ordered locus">SCATT_00140</name>
</gene>
<sequence length="53" mass="5298">MAGIVAGVGDLVDAALMSFGLLPPFITTLSVGRGLVQPMVVMGLLTAGVLART</sequence>
<accession>G8WVU0</accession>
<evidence type="ECO:0000313" key="2">
    <source>
        <dbReference type="Proteomes" id="UP000007842"/>
    </source>
</evidence>
<dbReference type="PATRIC" id="fig|1003195.29.peg.13"/>
<dbReference type="AlphaFoldDB" id="G8WVU0"/>
<name>G8WVU0_STREN</name>